<dbReference type="Gene3D" id="1.10.1450.10">
    <property type="entry name" value="Tetraspanin"/>
    <property type="match status" value="1"/>
</dbReference>
<evidence type="ECO:0000256" key="5">
    <source>
        <dbReference type="SAM" id="Phobius"/>
    </source>
</evidence>
<comment type="caution">
    <text evidence="6">The sequence shown here is derived from an EMBL/GenBank/DDBJ whole genome shotgun (WGS) entry which is preliminary data.</text>
</comment>
<keyword evidence="2 5" id="KW-0812">Transmembrane</keyword>
<protein>
    <submittedName>
        <fullName evidence="6">Uroplakin-1b</fullName>
    </submittedName>
</protein>
<dbReference type="Proteomes" id="UP000094527">
    <property type="component" value="Unassembled WGS sequence"/>
</dbReference>
<feature type="transmembrane region" description="Helical" evidence="5">
    <location>
        <begin position="12"/>
        <end position="31"/>
    </location>
</feature>
<sequence>MGKARAFNPIHLIFWVAWLMSMAYWFGTWTYQHNAVDFDDPNFVILDMVMLVVCLSTSLMSIVGCCFLFLNVTNWPCTLAYVIPMGVIVPGLCVFGLIQIQIMNDSIVNMKTATSQVIKYWKEHGQSPSYMSLTEQELKCCGLFGPTDYRGFIYGNYCESEDLDVPYTCCNLTALLPISDHDARRNGRYCPIASKNIFNINASLVTNQTGSNYTEAELEDRSIRCKVVNNITAVLNTPYDSLIYQEGCIRHLIKASSEILDVHYIFLVVFAGLCLIMTGFMLKDLCRIYDDGSLAEGDNPNAILIVETATQLPAGADKKVV</sequence>
<evidence type="ECO:0000313" key="6">
    <source>
        <dbReference type="EMBL" id="ODN04589.1"/>
    </source>
</evidence>
<comment type="subcellular location">
    <subcellularLocation>
        <location evidence="1">Membrane</location>
        <topology evidence="1">Multi-pass membrane protein</topology>
    </subcellularLocation>
</comment>
<dbReference type="SUPFAM" id="SSF48652">
    <property type="entry name" value="Tetraspanin"/>
    <property type="match status" value="1"/>
</dbReference>
<keyword evidence="3 5" id="KW-1133">Transmembrane helix</keyword>
<dbReference type="EMBL" id="LJIJ01000040">
    <property type="protein sequence ID" value="ODN04589.1"/>
    <property type="molecule type" value="Genomic_DNA"/>
</dbReference>
<reference evidence="6 7" key="1">
    <citation type="journal article" date="2016" name="Genome Biol. Evol.">
        <title>Gene Family Evolution Reflects Adaptation to Soil Environmental Stressors in the Genome of the Collembolan Orchesella cincta.</title>
        <authorList>
            <person name="Faddeeva-Vakhrusheva A."/>
            <person name="Derks M.F."/>
            <person name="Anvar S.Y."/>
            <person name="Agamennone V."/>
            <person name="Suring W."/>
            <person name="Smit S."/>
            <person name="van Straalen N.M."/>
            <person name="Roelofs D."/>
        </authorList>
    </citation>
    <scope>NUCLEOTIDE SEQUENCE [LARGE SCALE GENOMIC DNA]</scope>
    <source>
        <tissue evidence="6">Mixed pool</tissue>
    </source>
</reference>
<dbReference type="OrthoDB" id="6239677at2759"/>
<evidence type="ECO:0000313" key="7">
    <source>
        <dbReference type="Proteomes" id="UP000094527"/>
    </source>
</evidence>
<dbReference type="InterPro" id="IPR018499">
    <property type="entry name" value="Tetraspanin/Peripherin"/>
</dbReference>
<evidence type="ECO:0000256" key="3">
    <source>
        <dbReference type="ARBA" id="ARBA00022989"/>
    </source>
</evidence>
<dbReference type="InterPro" id="IPR008952">
    <property type="entry name" value="Tetraspanin_EC2_sf"/>
</dbReference>
<accession>A0A1D2NH76</accession>
<feature type="transmembrane region" description="Helical" evidence="5">
    <location>
        <begin position="43"/>
        <end position="72"/>
    </location>
</feature>
<dbReference type="Pfam" id="PF00335">
    <property type="entry name" value="Tetraspanin"/>
    <property type="match status" value="1"/>
</dbReference>
<feature type="transmembrane region" description="Helical" evidence="5">
    <location>
        <begin position="262"/>
        <end position="282"/>
    </location>
</feature>
<keyword evidence="4 5" id="KW-0472">Membrane</keyword>
<proteinExistence type="predicted"/>
<feature type="transmembrane region" description="Helical" evidence="5">
    <location>
        <begin position="79"/>
        <end position="100"/>
    </location>
</feature>
<gene>
    <name evidence="6" type="ORF">Ocin01_02071</name>
</gene>
<dbReference type="AlphaFoldDB" id="A0A1D2NH76"/>
<evidence type="ECO:0000256" key="2">
    <source>
        <dbReference type="ARBA" id="ARBA00022692"/>
    </source>
</evidence>
<evidence type="ECO:0000256" key="1">
    <source>
        <dbReference type="ARBA" id="ARBA00004141"/>
    </source>
</evidence>
<evidence type="ECO:0000256" key="4">
    <source>
        <dbReference type="ARBA" id="ARBA00023136"/>
    </source>
</evidence>
<dbReference type="GO" id="GO:0016020">
    <property type="term" value="C:membrane"/>
    <property type="evidence" value="ECO:0007669"/>
    <property type="project" value="UniProtKB-SubCell"/>
</dbReference>
<organism evidence="6 7">
    <name type="scientific">Orchesella cincta</name>
    <name type="common">Springtail</name>
    <name type="synonym">Podura cincta</name>
    <dbReference type="NCBI Taxonomy" id="48709"/>
    <lineage>
        <taxon>Eukaryota</taxon>
        <taxon>Metazoa</taxon>
        <taxon>Ecdysozoa</taxon>
        <taxon>Arthropoda</taxon>
        <taxon>Hexapoda</taxon>
        <taxon>Collembola</taxon>
        <taxon>Entomobryomorpha</taxon>
        <taxon>Entomobryoidea</taxon>
        <taxon>Orchesellidae</taxon>
        <taxon>Orchesellinae</taxon>
        <taxon>Orchesella</taxon>
    </lineage>
</organism>
<name>A0A1D2NH76_ORCCI</name>
<keyword evidence="7" id="KW-1185">Reference proteome</keyword>